<protein>
    <submittedName>
        <fullName evidence="1">Uncharacterized protein</fullName>
    </submittedName>
</protein>
<proteinExistence type="predicted"/>
<name>A0ABR2I728_9EUKA</name>
<evidence type="ECO:0000313" key="1">
    <source>
        <dbReference type="EMBL" id="KAK8858031.1"/>
    </source>
</evidence>
<accession>A0ABR2I728</accession>
<sequence length="476" mass="54996">MSFIFGKKEAQPNVQSIIDSIQKSPTVELYTSLQNFIPTESELILTQLLNNMVSTLIRPSSDPQVQKEIINVMHKIIFEAESNNPESHIYLILIEHVNLVQSLMEHIYPLNEKIIYIIDKLYMKYPNILIDYFVEHLNSAEQMIKLIGATKNQQASMIFQKLSVSRRDVFEKLKPLISKNIRAFPATTFVDYMIASPDLQGLIPNEEIESWLIQNDRFTIFDVESLLQFYPFLWETETFLIILSKTEPSPGTKHVNWIHEKQAQQNDLQLSESNAVTTANSLVDPKTGFTVTEVIRFNKFHPNNQPTTPILFYDQCESYAFVRLYCLSFTDPSYLDNSTITIICDLCNDKHEYIAAAAIQTLIFWIINYKLTVDTYLVYRTAGAIFEERPPHLILLYKTFLRVLGTIFDNAVSILVAEPLLTYKESMNAKISQSKWCYPHFNKMLNIIPKLKLVDYSDSFKALGYILQYIGTNEDV</sequence>
<gene>
    <name evidence="1" type="ORF">M9Y10_013131</name>
</gene>
<organism evidence="1 2">
    <name type="scientific">Tritrichomonas musculus</name>
    <dbReference type="NCBI Taxonomy" id="1915356"/>
    <lineage>
        <taxon>Eukaryota</taxon>
        <taxon>Metamonada</taxon>
        <taxon>Parabasalia</taxon>
        <taxon>Tritrichomonadida</taxon>
        <taxon>Tritrichomonadidae</taxon>
        <taxon>Tritrichomonas</taxon>
    </lineage>
</organism>
<keyword evidence="2" id="KW-1185">Reference proteome</keyword>
<reference evidence="1 2" key="1">
    <citation type="submission" date="2024-04" db="EMBL/GenBank/DDBJ databases">
        <title>Tritrichomonas musculus Genome.</title>
        <authorList>
            <person name="Alves-Ferreira E."/>
            <person name="Grigg M."/>
            <person name="Lorenzi H."/>
            <person name="Galac M."/>
        </authorList>
    </citation>
    <scope>NUCLEOTIDE SEQUENCE [LARGE SCALE GENOMIC DNA]</scope>
    <source>
        <strain evidence="1 2">EAF2021</strain>
    </source>
</reference>
<dbReference type="Proteomes" id="UP001470230">
    <property type="component" value="Unassembled WGS sequence"/>
</dbReference>
<evidence type="ECO:0000313" key="2">
    <source>
        <dbReference type="Proteomes" id="UP001470230"/>
    </source>
</evidence>
<dbReference type="EMBL" id="JAPFFF010000019">
    <property type="protein sequence ID" value="KAK8858031.1"/>
    <property type="molecule type" value="Genomic_DNA"/>
</dbReference>
<comment type="caution">
    <text evidence="1">The sequence shown here is derived from an EMBL/GenBank/DDBJ whole genome shotgun (WGS) entry which is preliminary data.</text>
</comment>